<organism evidence="2 3">
    <name type="scientific">Gordonia phthalatica</name>
    <dbReference type="NCBI Taxonomy" id="1136941"/>
    <lineage>
        <taxon>Bacteria</taxon>
        <taxon>Bacillati</taxon>
        <taxon>Actinomycetota</taxon>
        <taxon>Actinomycetes</taxon>
        <taxon>Mycobacteriales</taxon>
        <taxon>Gordoniaceae</taxon>
        <taxon>Gordonia</taxon>
    </lineage>
</organism>
<proteinExistence type="predicted"/>
<dbReference type="PROSITE" id="PS51782">
    <property type="entry name" value="LYSM"/>
    <property type="match status" value="1"/>
</dbReference>
<dbReference type="PATRIC" id="fig|1136941.3.peg.1864"/>
<dbReference type="InterPro" id="IPR036779">
    <property type="entry name" value="LysM_dom_sf"/>
</dbReference>
<reference evidence="2 3" key="2">
    <citation type="journal article" date="2017" name="Int. J. Syst. Evol. Microbiol.">
        <title>Gordonia phthalatica sp. nov., a di-n-butyl phthalate-degrading bacterium isolated from activated sludge.</title>
        <authorList>
            <person name="Jin D."/>
            <person name="Kong X."/>
            <person name="Jia M."/>
            <person name="Yu X."/>
            <person name="Wang X."/>
            <person name="Zhuang X."/>
            <person name="Deng Y."/>
            <person name="Bai Z."/>
        </authorList>
    </citation>
    <scope>NUCLEOTIDE SEQUENCE [LARGE SCALE GENOMIC DNA]</scope>
    <source>
        <strain evidence="2 3">QH-11</strain>
    </source>
</reference>
<evidence type="ECO:0000259" key="1">
    <source>
        <dbReference type="PROSITE" id="PS51782"/>
    </source>
</evidence>
<reference evidence="3" key="1">
    <citation type="submission" date="2015-06" db="EMBL/GenBank/DDBJ databases">
        <title>Complete genome sequence and metabolic analysis of phthalate degradation pathway in Gordonia sp. QH-11.</title>
        <authorList>
            <person name="Jin D."/>
            <person name="Kong X."/>
            <person name="Bai Z."/>
        </authorList>
    </citation>
    <scope>NUCLEOTIDE SEQUENCE [LARGE SCALE GENOMIC DNA]</scope>
    <source>
        <strain evidence="3">QH-11</strain>
    </source>
</reference>
<dbReference type="KEGG" id="goq:ACH46_09140"/>
<dbReference type="SMART" id="SM00257">
    <property type="entry name" value="LysM"/>
    <property type="match status" value="1"/>
</dbReference>
<protein>
    <recommendedName>
        <fullName evidence="1">LysM domain-containing protein</fullName>
    </recommendedName>
</protein>
<evidence type="ECO:0000313" key="2">
    <source>
        <dbReference type="EMBL" id="ALG86747.1"/>
    </source>
</evidence>
<dbReference type="Proteomes" id="UP000063789">
    <property type="component" value="Chromosome"/>
</dbReference>
<gene>
    <name evidence="2" type="ORF">ACH46_09140</name>
</gene>
<evidence type="ECO:0000313" key="3">
    <source>
        <dbReference type="Proteomes" id="UP000063789"/>
    </source>
</evidence>
<keyword evidence="3" id="KW-1185">Reference proteome</keyword>
<dbReference type="InterPro" id="IPR018392">
    <property type="entry name" value="LysM"/>
</dbReference>
<dbReference type="OrthoDB" id="4380186at2"/>
<sequence length="78" mass="8088">MAWLVLMIDGGAQDGAAPVTPAATSVVYVRSGESLTSLAERIAPDLPVDGVIAQVRELNGLETSGLVVGQPLIVPDYR</sequence>
<dbReference type="AlphaFoldDB" id="A0A0N9NL20"/>
<dbReference type="STRING" id="1136941.ACH46_09140"/>
<dbReference type="EMBL" id="CP011853">
    <property type="protein sequence ID" value="ALG86747.1"/>
    <property type="molecule type" value="Genomic_DNA"/>
</dbReference>
<feature type="domain" description="LysM" evidence="1">
    <location>
        <begin position="25"/>
        <end position="74"/>
    </location>
</feature>
<dbReference type="Pfam" id="PF01476">
    <property type="entry name" value="LysM"/>
    <property type="match status" value="1"/>
</dbReference>
<name>A0A0N9NL20_9ACTN</name>
<accession>A0A0N9NL20</accession>
<dbReference type="Gene3D" id="3.10.350.10">
    <property type="entry name" value="LysM domain"/>
    <property type="match status" value="1"/>
</dbReference>